<feature type="region of interest" description="Disordered" evidence="13">
    <location>
        <begin position="1057"/>
        <end position="1091"/>
    </location>
</feature>
<dbReference type="InterPro" id="IPR011047">
    <property type="entry name" value="Quinoprotein_ADH-like_sf"/>
</dbReference>
<dbReference type="PROSITE" id="PS00041">
    <property type="entry name" value="HTH_ARAC_FAMILY_1"/>
    <property type="match status" value="1"/>
</dbReference>
<dbReference type="FunFam" id="3.30.565.10:FF:000037">
    <property type="entry name" value="Hybrid sensor histidine kinase/response regulator"/>
    <property type="match status" value="1"/>
</dbReference>
<evidence type="ECO:0000313" key="19">
    <source>
        <dbReference type="Proteomes" id="UP000244905"/>
    </source>
</evidence>
<dbReference type="InterPro" id="IPR001789">
    <property type="entry name" value="Sig_transdc_resp-reg_receiver"/>
</dbReference>
<keyword evidence="14" id="KW-0812">Transmembrane</keyword>
<keyword evidence="7" id="KW-0067">ATP-binding</keyword>
<dbReference type="Gene3D" id="1.10.287.130">
    <property type="match status" value="1"/>
</dbReference>
<dbReference type="Pfam" id="PF00512">
    <property type="entry name" value="HisKA"/>
    <property type="match status" value="1"/>
</dbReference>
<dbReference type="PROSITE" id="PS50109">
    <property type="entry name" value="HIS_KIN"/>
    <property type="match status" value="1"/>
</dbReference>
<comment type="caution">
    <text evidence="18">The sequence shown here is derived from an EMBL/GenBank/DDBJ whole genome shotgun (WGS) entry which is preliminary data.</text>
</comment>
<keyword evidence="9" id="KW-0805">Transcription regulation</keyword>
<dbReference type="SMART" id="SM00448">
    <property type="entry name" value="REC"/>
    <property type="match status" value="1"/>
</dbReference>
<feature type="modified residue" description="4-aspartylphosphate" evidence="12">
    <location>
        <position position="1141"/>
    </location>
</feature>
<dbReference type="Gene3D" id="2.130.10.10">
    <property type="entry name" value="YVTN repeat-like/Quinoprotein amine dehydrogenase"/>
    <property type="match status" value="2"/>
</dbReference>
<evidence type="ECO:0000256" key="10">
    <source>
        <dbReference type="ARBA" id="ARBA00023125"/>
    </source>
</evidence>
<dbReference type="Gene3D" id="3.30.565.10">
    <property type="entry name" value="Histidine kinase-like ATPase, C-terminal domain"/>
    <property type="match status" value="1"/>
</dbReference>
<dbReference type="InterPro" id="IPR011006">
    <property type="entry name" value="CheY-like_superfamily"/>
</dbReference>
<feature type="transmembrane region" description="Helical" evidence="14">
    <location>
        <begin position="783"/>
        <end position="808"/>
    </location>
</feature>
<feature type="domain" description="Histidine kinase" evidence="16">
    <location>
        <begin position="841"/>
        <end position="1055"/>
    </location>
</feature>
<dbReference type="SUPFAM" id="SSF47384">
    <property type="entry name" value="Homodimeric domain of signal transducing histidine kinase"/>
    <property type="match status" value="1"/>
</dbReference>
<dbReference type="SMART" id="SM00388">
    <property type="entry name" value="HisKA"/>
    <property type="match status" value="1"/>
</dbReference>
<dbReference type="SUPFAM" id="SSF50998">
    <property type="entry name" value="Quinoprotein alcohol dehydrogenase-like"/>
    <property type="match status" value="1"/>
</dbReference>
<dbReference type="InterPro" id="IPR004358">
    <property type="entry name" value="Sig_transdc_His_kin-like_C"/>
</dbReference>
<evidence type="ECO:0000256" key="13">
    <source>
        <dbReference type="SAM" id="MobiDB-lite"/>
    </source>
</evidence>
<dbReference type="Pfam" id="PF07495">
    <property type="entry name" value="Y_Y_Y"/>
    <property type="match status" value="1"/>
</dbReference>
<evidence type="ECO:0000313" key="18">
    <source>
        <dbReference type="EMBL" id="PWB01131.1"/>
    </source>
</evidence>
<sequence length="1341" mass="151481">MKVKMQNFSLRMKRILLCILLSLAVWHINAESHYVFRKLDITDGLSNSNVKTILKDNYGYLWVGTAAGLNRYDGYGFRQYSLAASKREMGEFVDDIWSLQQDADGNIWAKSADCYAVYNSLKDDFSTDIDKLLESYGITVEQKYRIYVDREANLWVVTDKKIWAYDMKTRTLRSIEPGLNLICDEINIADNQAYIYLLVPSGRFLKIDKQTLAIESLSAPDGIKSFNNIYADYQQGLWLFSNYDNDIYYRQKSAPWSKISLTPATEPQSKGIRSILDDRNGHVWIGTDHNGAYIFDQSDGSFQALRHNLLSSSSLPSDNVSCLYQDESGTIWLGHNKSGISYYNNGLLQFENFSLCRGLDVASLLTDSRNNLWIGTDGNGLLILRQGSETIERIPAVFSGSIICLEEDSDGRIWIGSYGNGLYCIDGNNVRHFTTANSTLISDIIWALQNDGSGNIWIATLQGTQYINSKTDNFISLLTAKGEQINSMCLHSDKSDTVFIGSFDGFYKVDTATKKARGHFTNRRNTQNLKQGFVNQIYKDRKGRLWIGHNQGLTIWDTSRDSMYYLDKKSGLCDNMIRAILEDNDGHIYASTSNGLSIITVREAADRTLSYSMRNYTKKDGLKSTFFNSKSVTRPDSNSILFGTSDGCISFYPEKVFKDRRLPPDILFTGLYIGGTRIAIDSIYDGRLILKNALEETKQIELSYDDRLITIEFTVCDLTGQSGVRYAYMLEGIDSRWIFTDENKVTFTSLPYGNYRLLVKSGLPNGNWKEDPAILEIRVRPPFYMSIWACIIYMAIIIGGIILTANLIKRRHRQKLAIQRQAIESQQIVRINELKLKFFTNISHDLRTPLTLIMAPLQVLLDEVKDEPTRKKLLTIFSNARRLLDLINTLLDFRKLDIGAEGLHCRKDDIMRFISEQCALFTDYAANRNMDFTAECDPSGYMMDFDSAKVGKVLNNLLSNAFKYTPDGGSVSVKATLKDRDLTIRIADSGQGISPEAKKHIFERFYQGEQGNHKTGSGIGLHIANEYARMHGGDISVSDNQPKGSVFTLTLPVDGCSAQSDPEKTSGASGTPAKPPAPENTSEESSAADSPATILIVDDNEEYRDFIADTLSKDYTIFKAGNGREALDIMAKGNISLIVSDVMMPVMDGMELCRQVKTNIRWSHIPVILLTAKTAEEYRLEGLELGADDYLTKPFNLKLLQLRIKKFIDLFERNHRMFSNKLDVSPSEITITSLDEKLVEKAIRIVEEHMSDSDFSVELLSSELALSRGYLYKKLMAITGKGPAEFIRTIRLKRARQLLEQSQMQVAEIAYMCGFNSPRRFAQNFKNEFGMLPSEFLKGRT</sequence>
<dbReference type="GO" id="GO:0000155">
    <property type="term" value="F:phosphorelay sensor kinase activity"/>
    <property type="evidence" value="ECO:0007669"/>
    <property type="project" value="InterPro"/>
</dbReference>
<keyword evidence="8" id="KW-0902">Two-component regulatory system</keyword>
<dbReference type="PROSITE" id="PS01124">
    <property type="entry name" value="HTH_ARAC_FAMILY_2"/>
    <property type="match status" value="1"/>
</dbReference>
<dbReference type="GO" id="GO:0043565">
    <property type="term" value="F:sequence-specific DNA binding"/>
    <property type="evidence" value="ECO:0007669"/>
    <property type="project" value="InterPro"/>
</dbReference>
<dbReference type="InterPro" id="IPR036890">
    <property type="entry name" value="HATPase_C_sf"/>
</dbReference>
<dbReference type="InterPro" id="IPR003594">
    <property type="entry name" value="HATPase_dom"/>
</dbReference>
<keyword evidence="5" id="KW-0547">Nucleotide-binding</keyword>
<keyword evidence="14" id="KW-1133">Transmembrane helix</keyword>
<dbReference type="SUPFAM" id="SSF63829">
    <property type="entry name" value="Calcium-dependent phosphotriesterase"/>
    <property type="match status" value="1"/>
</dbReference>
<dbReference type="Pfam" id="PF00072">
    <property type="entry name" value="Response_reg"/>
    <property type="match status" value="1"/>
</dbReference>
<dbReference type="CDD" id="cd00082">
    <property type="entry name" value="HisKA"/>
    <property type="match status" value="1"/>
</dbReference>
<dbReference type="Pfam" id="PF02518">
    <property type="entry name" value="HATPase_c"/>
    <property type="match status" value="1"/>
</dbReference>
<evidence type="ECO:0000256" key="2">
    <source>
        <dbReference type="ARBA" id="ARBA00012438"/>
    </source>
</evidence>
<protein>
    <recommendedName>
        <fullName evidence="2">histidine kinase</fullName>
        <ecNumber evidence="2">2.7.13.3</ecNumber>
    </recommendedName>
</protein>
<keyword evidence="14" id="KW-0472">Membrane</keyword>
<dbReference type="SUPFAM" id="SSF55874">
    <property type="entry name" value="ATPase domain of HSP90 chaperone/DNA topoisomerase II/histidine kinase"/>
    <property type="match status" value="1"/>
</dbReference>
<dbReference type="InterPro" id="IPR003661">
    <property type="entry name" value="HisK_dim/P_dom"/>
</dbReference>
<feature type="domain" description="HTH araC/xylS-type" evidence="15">
    <location>
        <begin position="1240"/>
        <end position="1339"/>
    </location>
</feature>
<dbReference type="InterPro" id="IPR011110">
    <property type="entry name" value="Reg_prop"/>
</dbReference>
<proteinExistence type="predicted"/>
<dbReference type="PROSITE" id="PS50110">
    <property type="entry name" value="RESPONSE_REGULATORY"/>
    <property type="match status" value="1"/>
</dbReference>
<dbReference type="InterPro" id="IPR011123">
    <property type="entry name" value="Y_Y_Y"/>
</dbReference>
<dbReference type="PANTHER" id="PTHR43547">
    <property type="entry name" value="TWO-COMPONENT HISTIDINE KINASE"/>
    <property type="match status" value="1"/>
</dbReference>
<dbReference type="SUPFAM" id="SSF46689">
    <property type="entry name" value="Homeodomain-like"/>
    <property type="match status" value="1"/>
</dbReference>
<dbReference type="SMART" id="SM00342">
    <property type="entry name" value="HTH_ARAC"/>
    <property type="match status" value="1"/>
</dbReference>
<comment type="catalytic activity">
    <reaction evidence="1">
        <text>ATP + protein L-histidine = ADP + protein N-phospho-L-histidine.</text>
        <dbReference type="EC" id="2.7.13.3"/>
    </reaction>
</comment>
<dbReference type="Proteomes" id="UP000244905">
    <property type="component" value="Unassembled WGS sequence"/>
</dbReference>
<keyword evidence="4" id="KW-0808">Transferase</keyword>
<dbReference type="CDD" id="cd17574">
    <property type="entry name" value="REC_OmpR"/>
    <property type="match status" value="1"/>
</dbReference>
<dbReference type="Gene3D" id="1.10.10.60">
    <property type="entry name" value="Homeodomain-like"/>
    <property type="match status" value="1"/>
</dbReference>
<dbReference type="Pfam" id="PF12833">
    <property type="entry name" value="HTH_18"/>
    <property type="match status" value="1"/>
</dbReference>
<dbReference type="PRINTS" id="PR00344">
    <property type="entry name" value="BCTRLSENSOR"/>
</dbReference>
<dbReference type="InterPro" id="IPR018062">
    <property type="entry name" value="HTH_AraC-typ_CS"/>
</dbReference>
<organism evidence="18 19">
    <name type="scientific">Duncaniella muris</name>
    <dbReference type="NCBI Taxonomy" id="2094150"/>
    <lineage>
        <taxon>Bacteria</taxon>
        <taxon>Pseudomonadati</taxon>
        <taxon>Bacteroidota</taxon>
        <taxon>Bacteroidia</taxon>
        <taxon>Bacteroidales</taxon>
        <taxon>Muribaculaceae</taxon>
        <taxon>Duncaniella</taxon>
    </lineage>
</organism>
<evidence type="ECO:0000259" key="15">
    <source>
        <dbReference type="PROSITE" id="PS01124"/>
    </source>
</evidence>
<dbReference type="CDD" id="cd00075">
    <property type="entry name" value="HATPase"/>
    <property type="match status" value="1"/>
</dbReference>
<dbReference type="Gene3D" id="3.40.50.2300">
    <property type="match status" value="1"/>
</dbReference>
<dbReference type="InterPro" id="IPR009057">
    <property type="entry name" value="Homeodomain-like_sf"/>
</dbReference>
<evidence type="ECO:0000256" key="3">
    <source>
        <dbReference type="ARBA" id="ARBA00022553"/>
    </source>
</evidence>
<reference evidence="19" key="1">
    <citation type="submission" date="2018-02" db="EMBL/GenBank/DDBJ databases">
        <authorList>
            <person name="Clavel T."/>
            <person name="Strowig T."/>
        </authorList>
    </citation>
    <scope>NUCLEOTIDE SEQUENCE [LARGE SCALE GENOMIC DNA]</scope>
    <source>
        <strain evidence="19">DSM 103720</strain>
    </source>
</reference>
<accession>A0A2V1IIU2</accession>
<evidence type="ECO:0000259" key="17">
    <source>
        <dbReference type="PROSITE" id="PS50110"/>
    </source>
</evidence>
<dbReference type="GO" id="GO:0003700">
    <property type="term" value="F:DNA-binding transcription factor activity"/>
    <property type="evidence" value="ECO:0007669"/>
    <property type="project" value="InterPro"/>
</dbReference>
<dbReference type="Pfam" id="PF07494">
    <property type="entry name" value="Reg_prop"/>
    <property type="match status" value="6"/>
</dbReference>
<keyword evidence="6 18" id="KW-0418">Kinase</keyword>
<dbReference type="InterPro" id="IPR036097">
    <property type="entry name" value="HisK_dim/P_sf"/>
</dbReference>
<dbReference type="EC" id="2.7.13.3" evidence="2"/>
<evidence type="ECO:0000256" key="12">
    <source>
        <dbReference type="PROSITE-ProRule" id="PRU00169"/>
    </source>
</evidence>
<evidence type="ECO:0000256" key="9">
    <source>
        <dbReference type="ARBA" id="ARBA00023015"/>
    </source>
</evidence>
<dbReference type="PANTHER" id="PTHR43547:SF2">
    <property type="entry name" value="HYBRID SIGNAL TRANSDUCTION HISTIDINE KINASE C"/>
    <property type="match status" value="1"/>
</dbReference>
<keyword evidence="3 12" id="KW-0597">Phosphoprotein</keyword>
<feature type="compositionally biased region" description="Polar residues" evidence="13">
    <location>
        <begin position="1079"/>
        <end position="1088"/>
    </location>
</feature>
<evidence type="ECO:0000256" key="1">
    <source>
        <dbReference type="ARBA" id="ARBA00000085"/>
    </source>
</evidence>
<dbReference type="EMBL" id="PUEC01000025">
    <property type="protein sequence ID" value="PWB01131.1"/>
    <property type="molecule type" value="Genomic_DNA"/>
</dbReference>
<evidence type="ECO:0000256" key="7">
    <source>
        <dbReference type="ARBA" id="ARBA00022840"/>
    </source>
</evidence>
<evidence type="ECO:0000256" key="5">
    <source>
        <dbReference type="ARBA" id="ARBA00022741"/>
    </source>
</evidence>
<evidence type="ECO:0000256" key="14">
    <source>
        <dbReference type="SAM" id="Phobius"/>
    </source>
</evidence>
<name>A0A2V1IIU2_9BACT</name>
<dbReference type="InterPro" id="IPR005467">
    <property type="entry name" value="His_kinase_dom"/>
</dbReference>
<keyword evidence="19" id="KW-1185">Reference proteome</keyword>
<evidence type="ECO:0000256" key="4">
    <source>
        <dbReference type="ARBA" id="ARBA00022679"/>
    </source>
</evidence>
<evidence type="ECO:0000256" key="6">
    <source>
        <dbReference type="ARBA" id="ARBA00022777"/>
    </source>
</evidence>
<dbReference type="Gene3D" id="2.60.40.10">
    <property type="entry name" value="Immunoglobulins"/>
    <property type="match status" value="1"/>
</dbReference>
<keyword evidence="10" id="KW-0238">DNA-binding</keyword>
<evidence type="ECO:0000256" key="11">
    <source>
        <dbReference type="ARBA" id="ARBA00023163"/>
    </source>
</evidence>
<evidence type="ECO:0000259" key="16">
    <source>
        <dbReference type="PROSITE" id="PS50109"/>
    </source>
</evidence>
<feature type="domain" description="Response regulatory" evidence="17">
    <location>
        <begin position="1093"/>
        <end position="1208"/>
    </location>
</feature>
<dbReference type="GO" id="GO:0005524">
    <property type="term" value="F:ATP binding"/>
    <property type="evidence" value="ECO:0007669"/>
    <property type="project" value="UniProtKB-KW"/>
</dbReference>
<keyword evidence="11" id="KW-0804">Transcription</keyword>
<gene>
    <name evidence="18" type="ORF">C5O23_10635</name>
</gene>
<dbReference type="SMART" id="SM00387">
    <property type="entry name" value="HATPase_c"/>
    <property type="match status" value="1"/>
</dbReference>
<dbReference type="InterPro" id="IPR015943">
    <property type="entry name" value="WD40/YVTN_repeat-like_dom_sf"/>
</dbReference>
<dbReference type="SUPFAM" id="SSF52172">
    <property type="entry name" value="CheY-like"/>
    <property type="match status" value="1"/>
</dbReference>
<dbReference type="InterPro" id="IPR018060">
    <property type="entry name" value="HTH_AraC"/>
</dbReference>
<evidence type="ECO:0000256" key="8">
    <source>
        <dbReference type="ARBA" id="ARBA00023012"/>
    </source>
</evidence>
<dbReference type="InterPro" id="IPR013783">
    <property type="entry name" value="Ig-like_fold"/>
</dbReference>